<keyword evidence="1" id="KW-0812">Transmembrane</keyword>
<dbReference type="Proteomes" id="UP000447434">
    <property type="component" value="Chromosome 5"/>
</dbReference>
<protein>
    <submittedName>
        <fullName evidence="2">Uncharacterized protein</fullName>
    </submittedName>
</protein>
<proteinExistence type="predicted"/>
<dbReference type="AlphaFoldDB" id="A0A6A4QLQ6"/>
<name>A0A6A4QLQ6_LUPAL</name>
<keyword evidence="3" id="KW-1185">Reference proteome</keyword>
<keyword evidence="1" id="KW-0472">Membrane</keyword>
<feature type="transmembrane region" description="Helical" evidence="1">
    <location>
        <begin position="21"/>
        <end position="41"/>
    </location>
</feature>
<comment type="caution">
    <text evidence="2">The sequence shown here is derived from an EMBL/GenBank/DDBJ whole genome shotgun (WGS) entry which is preliminary data.</text>
</comment>
<gene>
    <name evidence="2" type="ORF">Lalb_Chr05g0228611</name>
</gene>
<dbReference type="EMBL" id="WOCE01000005">
    <property type="protein sequence ID" value="KAE9614479.1"/>
    <property type="molecule type" value="Genomic_DNA"/>
</dbReference>
<evidence type="ECO:0000256" key="1">
    <source>
        <dbReference type="SAM" id="Phobius"/>
    </source>
</evidence>
<keyword evidence="1" id="KW-1133">Transmembrane helix</keyword>
<accession>A0A6A4QLQ6</accession>
<evidence type="ECO:0000313" key="3">
    <source>
        <dbReference type="Proteomes" id="UP000447434"/>
    </source>
</evidence>
<organism evidence="2 3">
    <name type="scientific">Lupinus albus</name>
    <name type="common">White lupine</name>
    <name type="synonym">Lupinus termis</name>
    <dbReference type="NCBI Taxonomy" id="3870"/>
    <lineage>
        <taxon>Eukaryota</taxon>
        <taxon>Viridiplantae</taxon>
        <taxon>Streptophyta</taxon>
        <taxon>Embryophyta</taxon>
        <taxon>Tracheophyta</taxon>
        <taxon>Spermatophyta</taxon>
        <taxon>Magnoliopsida</taxon>
        <taxon>eudicotyledons</taxon>
        <taxon>Gunneridae</taxon>
        <taxon>Pentapetalae</taxon>
        <taxon>rosids</taxon>
        <taxon>fabids</taxon>
        <taxon>Fabales</taxon>
        <taxon>Fabaceae</taxon>
        <taxon>Papilionoideae</taxon>
        <taxon>50 kb inversion clade</taxon>
        <taxon>genistoids sensu lato</taxon>
        <taxon>core genistoids</taxon>
        <taxon>Genisteae</taxon>
        <taxon>Lupinus</taxon>
    </lineage>
</organism>
<sequence length="57" mass="6666">MRKTIPVDDQMRDLERLCFRSTCFGMIFPFLDSLCLLPGAYDVSMSMFGCKKFCLMR</sequence>
<reference evidence="3" key="1">
    <citation type="journal article" date="2020" name="Nat. Commun.">
        <title>Genome sequence of the cluster root forming white lupin.</title>
        <authorList>
            <person name="Hufnagel B."/>
            <person name="Marques A."/>
            <person name="Soriano A."/>
            <person name="Marques L."/>
            <person name="Divol F."/>
            <person name="Doumas P."/>
            <person name="Sallet E."/>
            <person name="Mancinotti D."/>
            <person name="Carrere S."/>
            <person name="Marande W."/>
            <person name="Arribat S."/>
            <person name="Keller J."/>
            <person name="Huneau C."/>
            <person name="Blein T."/>
            <person name="Aime D."/>
            <person name="Laguerre M."/>
            <person name="Taylor J."/>
            <person name="Schubert V."/>
            <person name="Nelson M."/>
            <person name="Geu-Flores F."/>
            <person name="Crespi M."/>
            <person name="Gallardo-Guerrero K."/>
            <person name="Delaux P.-M."/>
            <person name="Salse J."/>
            <person name="Berges H."/>
            <person name="Guyot R."/>
            <person name="Gouzy J."/>
            <person name="Peret B."/>
        </authorList>
    </citation>
    <scope>NUCLEOTIDE SEQUENCE [LARGE SCALE GENOMIC DNA]</scope>
    <source>
        <strain evidence="3">cv. Amiga</strain>
    </source>
</reference>
<evidence type="ECO:0000313" key="2">
    <source>
        <dbReference type="EMBL" id="KAE9614479.1"/>
    </source>
</evidence>